<evidence type="ECO:0000313" key="2">
    <source>
        <dbReference type="Proteomes" id="UP000283497"/>
    </source>
</evidence>
<name>A0A415G8R1_9FIRM</name>
<sequence length="154" mass="18565">MSYLIFLYQVKKEKKQKYRYYIEELKERYNHLNQYFFCKDYLVDGILSDFVQICNQKGIETDILFQNYHRGRISEEDVMEILLQLMEYGKQADAVKLHGTVIKNQLVILLELKTEHKSIKFNKKDFKRYITQYEGGIYLEREDEKISVVVGLQI</sequence>
<protein>
    <submittedName>
        <fullName evidence="1">Uncharacterized protein</fullName>
    </submittedName>
</protein>
<comment type="caution">
    <text evidence="1">The sequence shown here is derived from an EMBL/GenBank/DDBJ whole genome shotgun (WGS) entry which is preliminary data.</text>
</comment>
<reference evidence="1 2" key="1">
    <citation type="submission" date="2018-08" db="EMBL/GenBank/DDBJ databases">
        <title>A genome reference for cultivated species of the human gut microbiota.</title>
        <authorList>
            <person name="Zou Y."/>
            <person name="Xue W."/>
            <person name="Luo G."/>
        </authorList>
    </citation>
    <scope>NUCLEOTIDE SEQUENCE [LARGE SCALE GENOMIC DNA]</scope>
    <source>
        <strain evidence="1 2">AF45-14BH</strain>
    </source>
</reference>
<organism evidence="1 2">
    <name type="scientific">Anaerobutyricum hallii</name>
    <dbReference type="NCBI Taxonomy" id="39488"/>
    <lineage>
        <taxon>Bacteria</taxon>
        <taxon>Bacillati</taxon>
        <taxon>Bacillota</taxon>
        <taxon>Clostridia</taxon>
        <taxon>Lachnospirales</taxon>
        <taxon>Lachnospiraceae</taxon>
        <taxon>Anaerobutyricum</taxon>
    </lineage>
</organism>
<proteinExistence type="predicted"/>
<dbReference type="Proteomes" id="UP000283497">
    <property type="component" value="Unassembled WGS sequence"/>
</dbReference>
<dbReference type="RefSeq" id="WP_118314280.1">
    <property type="nucleotide sequence ID" value="NZ_QRNJ01000015.1"/>
</dbReference>
<dbReference type="AlphaFoldDB" id="A0A415G8R1"/>
<accession>A0A415G8R1</accession>
<evidence type="ECO:0000313" key="1">
    <source>
        <dbReference type="EMBL" id="RHK40141.1"/>
    </source>
</evidence>
<dbReference type="EMBL" id="QRNJ01000015">
    <property type="protein sequence ID" value="RHK40141.1"/>
    <property type="molecule type" value="Genomic_DNA"/>
</dbReference>
<gene>
    <name evidence="1" type="ORF">DW068_05395</name>
</gene>